<feature type="region of interest" description="Disordered" evidence="1">
    <location>
        <begin position="57"/>
        <end position="76"/>
    </location>
</feature>
<name>A0A1J7ISM1_9PEZI</name>
<dbReference type="GO" id="GO:0008168">
    <property type="term" value="F:methyltransferase activity"/>
    <property type="evidence" value="ECO:0007669"/>
    <property type="project" value="UniProtKB-KW"/>
</dbReference>
<dbReference type="Pfam" id="PF13489">
    <property type="entry name" value="Methyltransf_23"/>
    <property type="match status" value="1"/>
</dbReference>
<keyword evidence="2" id="KW-0489">Methyltransferase</keyword>
<sequence length="266" mass="29622">MNFSFLLWPLIMSDTTTLNKQYFDKEAATYDTRHERALAQIIENIRDRLDFLGVDWADDDDSDDDREEAQGGGKPKRPVRLLDYACGTGTCSRALAPFTTQCVGIDLSEGMVSAYNTRAENQGLSRDEMFAYQGNLCSPEDETPAAFSGPEFYNFDIAAVGLGFHHFDDPLLSAKRLVARLRPGGVLMIIEFYAHGKMDAHHPAQHTVKHHGFSEEDMRDVFVQAGAGKDFAVADIGSITLNRPKEGTHETAELKRRLFIARGTKA</sequence>
<keyword evidence="3" id="KW-1185">Reference proteome</keyword>
<dbReference type="SUPFAM" id="SSF53335">
    <property type="entry name" value="S-adenosyl-L-methionine-dependent methyltransferases"/>
    <property type="match status" value="1"/>
</dbReference>
<dbReference type="GO" id="GO:0032259">
    <property type="term" value="P:methylation"/>
    <property type="evidence" value="ECO:0007669"/>
    <property type="project" value="UniProtKB-KW"/>
</dbReference>
<gene>
    <name evidence="2" type="ORF">CONLIGDRAFT_285352</name>
</gene>
<dbReference type="Proteomes" id="UP000182658">
    <property type="component" value="Unassembled WGS sequence"/>
</dbReference>
<keyword evidence="2" id="KW-0808">Transferase</keyword>
<proteinExistence type="predicted"/>
<dbReference type="PANTHER" id="PTHR43861">
    <property type="entry name" value="TRANS-ACONITATE 2-METHYLTRANSFERASE-RELATED"/>
    <property type="match status" value="1"/>
</dbReference>
<evidence type="ECO:0000313" key="2">
    <source>
        <dbReference type="EMBL" id="OIW30631.1"/>
    </source>
</evidence>
<protein>
    <submittedName>
        <fullName evidence="2">S-adenosyl-L-methionine-dependent methyltransferase</fullName>
    </submittedName>
</protein>
<dbReference type="STRING" id="1408157.A0A1J7ISM1"/>
<reference evidence="2 3" key="1">
    <citation type="submission" date="2016-10" db="EMBL/GenBank/DDBJ databases">
        <title>Draft genome sequence of Coniochaeta ligniaria NRRL30616, a lignocellulolytic fungus for bioabatement of inhibitors in plant biomass hydrolysates.</title>
        <authorList>
            <consortium name="DOE Joint Genome Institute"/>
            <person name="Jimenez D.J."/>
            <person name="Hector R.E."/>
            <person name="Riley R."/>
            <person name="Sun H."/>
            <person name="Grigoriev I.V."/>
            <person name="Van Elsas J.D."/>
            <person name="Nichols N.N."/>
        </authorList>
    </citation>
    <scope>NUCLEOTIDE SEQUENCE [LARGE SCALE GENOMIC DNA]</scope>
    <source>
        <strain evidence="2 3">NRRL 30616</strain>
    </source>
</reference>
<dbReference type="EMBL" id="KV875096">
    <property type="protein sequence ID" value="OIW30631.1"/>
    <property type="molecule type" value="Genomic_DNA"/>
</dbReference>
<dbReference type="AlphaFoldDB" id="A0A1J7ISM1"/>
<organism evidence="2 3">
    <name type="scientific">Coniochaeta ligniaria NRRL 30616</name>
    <dbReference type="NCBI Taxonomy" id="1408157"/>
    <lineage>
        <taxon>Eukaryota</taxon>
        <taxon>Fungi</taxon>
        <taxon>Dikarya</taxon>
        <taxon>Ascomycota</taxon>
        <taxon>Pezizomycotina</taxon>
        <taxon>Sordariomycetes</taxon>
        <taxon>Sordariomycetidae</taxon>
        <taxon>Coniochaetales</taxon>
        <taxon>Coniochaetaceae</taxon>
        <taxon>Coniochaeta</taxon>
    </lineage>
</organism>
<dbReference type="CDD" id="cd02440">
    <property type="entry name" value="AdoMet_MTases"/>
    <property type="match status" value="1"/>
</dbReference>
<dbReference type="InParanoid" id="A0A1J7ISM1"/>
<dbReference type="Gene3D" id="3.40.50.150">
    <property type="entry name" value="Vaccinia Virus protein VP39"/>
    <property type="match status" value="1"/>
</dbReference>
<evidence type="ECO:0000256" key="1">
    <source>
        <dbReference type="SAM" id="MobiDB-lite"/>
    </source>
</evidence>
<evidence type="ECO:0000313" key="3">
    <source>
        <dbReference type="Proteomes" id="UP000182658"/>
    </source>
</evidence>
<dbReference type="InterPro" id="IPR029063">
    <property type="entry name" value="SAM-dependent_MTases_sf"/>
</dbReference>
<accession>A0A1J7ISM1</accession>
<feature type="compositionally biased region" description="Acidic residues" evidence="1">
    <location>
        <begin position="57"/>
        <end position="67"/>
    </location>
</feature>
<dbReference type="OrthoDB" id="3647at2759"/>